<dbReference type="Proteomes" id="UP000233837">
    <property type="component" value="Unassembled WGS sequence"/>
</dbReference>
<feature type="chain" id="PRO_5014122400" evidence="1">
    <location>
        <begin position="34"/>
        <end position="92"/>
    </location>
</feature>
<keyword evidence="3" id="KW-1185">Reference proteome</keyword>
<reference evidence="2 3" key="2">
    <citation type="journal article" date="2017" name="Nature">
        <title>The Apostasia genome and the evolution of orchids.</title>
        <authorList>
            <person name="Zhang G.Q."/>
            <person name="Liu K.W."/>
            <person name="Li Z."/>
            <person name="Lohaus R."/>
            <person name="Hsiao Y.Y."/>
            <person name="Niu S.C."/>
            <person name="Wang J.Y."/>
            <person name="Lin Y.C."/>
            <person name="Xu Q."/>
            <person name="Chen L.J."/>
            <person name="Yoshida K."/>
            <person name="Fujiwara S."/>
            <person name="Wang Z.W."/>
            <person name="Zhang Y.Q."/>
            <person name="Mitsuda N."/>
            <person name="Wang M."/>
            <person name="Liu G.H."/>
            <person name="Pecoraro L."/>
            <person name="Huang H.X."/>
            <person name="Xiao X.J."/>
            <person name="Lin M."/>
            <person name="Wu X.Y."/>
            <person name="Wu W.L."/>
            <person name="Chen Y.Y."/>
            <person name="Chang S.B."/>
            <person name="Sakamoto S."/>
            <person name="Ohme-Takagi M."/>
            <person name="Yagi M."/>
            <person name="Zeng S.J."/>
            <person name="Shen C.Y."/>
            <person name="Yeh C.M."/>
            <person name="Luo Y.B."/>
            <person name="Tsai W.C."/>
            <person name="Van de Peer Y."/>
            <person name="Liu Z.J."/>
        </authorList>
    </citation>
    <scope>NUCLEOTIDE SEQUENCE [LARGE SCALE GENOMIC DNA]</scope>
    <source>
        <tissue evidence="2">The whole plant</tissue>
    </source>
</reference>
<gene>
    <name evidence="2" type="ORF">MA16_Dca015154</name>
</gene>
<keyword evidence="1" id="KW-0732">Signal</keyword>
<organism evidence="2 3">
    <name type="scientific">Dendrobium catenatum</name>
    <dbReference type="NCBI Taxonomy" id="906689"/>
    <lineage>
        <taxon>Eukaryota</taxon>
        <taxon>Viridiplantae</taxon>
        <taxon>Streptophyta</taxon>
        <taxon>Embryophyta</taxon>
        <taxon>Tracheophyta</taxon>
        <taxon>Spermatophyta</taxon>
        <taxon>Magnoliopsida</taxon>
        <taxon>Liliopsida</taxon>
        <taxon>Asparagales</taxon>
        <taxon>Orchidaceae</taxon>
        <taxon>Epidendroideae</taxon>
        <taxon>Malaxideae</taxon>
        <taxon>Dendrobiinae</taxon>
        <taxon>Dendrobium</taxon>
    </lineage>
</organism>
<accession>A0A2I0X4D6</accession>
<dbReference type="PROSITE" id="PS51257">
    <property type="entry name" value="PROKAR_LIPOPROTEIN"/>
    <property type="match status" value="1"/>
</dbReference>
<evidence type="ECO:0000313" key="3">
    <source>
        <dbReference type="Proteomes" id="UP000233837"/>
    </source>
</evidence>
<dbReference type="AlphaFoldDB" id="A0A2I0X4D6"/>
<reference evidence="2 3" key="1">
    <citation type="journal article" date="2016" name="Sci. Rep.">
        <title>The Dendrobium catenatum Lindl. genome sequence provides insights into polysaccharide synthase, floral development and adaptive evolution.</title>
        <authorList>
            <person name="Zhang G.Q."/>
            <person name="Xu Q."/>
            <person name="Bian C."/>
            <person name="Tsai W.C."/>
            <person name="Yeh C.M."/>
            <person name="Liu K.W."/>
            <person name="Yoshida K."/>
            <person name="Zhang L.S."/>
            <person name="Chang S.B."/>
            <person name="Chen F."/>
            <person name="Shi Y."/>
            <person name="Su Y.Y."/>
            <person name="Zhang Y.Q."/>
            <person name="Chen L.J."/>
            <person name="Yin Y."/>
            <person name="Lin M."/>
            <person name="Huang H."/>
            <person name="Deng H."/>
            <person name="Wang Z.W."/>
            <person name="Zhu S.L."/>
            <person name="Zhao X."/>
            <person name="Deng C."/>
            <person name="Niu S.C."/>
            <person name="Huang J."/>
            <person name="Wang M."/>
            <person name="Liu G.H."/>
            <person name="Yang H.J."/>
            <person name="Xiao X.J."/>
            <person name="Hsiao Y.Y."/>
            <person name="Wu W.L."/>
            <person name="Chen Y.Y."/>
            <person name="Mitsuda N."/>
            <person name="Ohme-Takagi M."/>
            <person name="Luo Y.B."/>
            <person name="Van de Peer Y."/>
            <person name="Liu Z.J."/>
        </authorList>
    </citation>
    <scope>NUCLEOTIDE SEQUENCE [LARGE SCALE GENOMIC DNA]</scope>
    <source>
        <tissue evidence="2">The whole plant</tissue>
    </source>
</reference>
<sequence length="92" mass="9854">MAMKASEKENCTKLAAMALVSLLLLSCSHYCNAEASVRYTIYLSPSQENKALEMEENGHHLGVFGTAAAIRSSTARAANGSWPERSIAGATY</sequence>
<feature type="signal peptide" evidence="1">
    <location>
        <begin position="1"/>
        <end position="33"/>
    </location>
</feature>
<evidence type="ECO:0000256" key="1">
    <source>
        <dbReference type="SAM" id="SignalP"/>
    </source>
</evidence>
<proteinExistence type="predicted"/>
<name>A0A2I0X4D6_9ASPA</name>
<protein>
    <submittedName>
        <fullName evidence="2">Uncharacterized protein</fullName>
    </submittedName>
</protein>
<evidence type="ECO:0000313" key="2">
    <source>
        <dbReference type="EMBL" id="PKU82757.1"/>
    </source>
</evidence>
<dbReference type="EMBL" id="KZ502159">
    <property type="protein sequence ID" value="PKU82757.1"/>
    <property type="molecule type" value="Genomic_DNA"/>
</dbReference>